<evidence type="ECO:0000313" key="5">
    <source>
        <dbReference type="Proteomes" id="UP000264036"/>
    </source>
</evidence>
<comment type="similarity">
    <text evidence="1">Belongs to the DadA oxidoreductase family.</text>
</comment>
<accession>A0A356LDR8</accession>
<dbReference type="GO" id="GO:0005886">
    <property type="term" value="C:plasma membrane"/>
    <property type="evidence" value="ECO:0007669"/>
    <property type="project" value="TreeGrafter"/>
</dbReference>
<organism evidence="4 5">
    <name type="scientific">Advenella kashmirensis</name>
    <dbReference type="NCBI Taxonomy" id="310575"/>
    <lineage>
        <taxon>Bacteria</taxon>
        <taxon>Pseudomonadati</taxon>
        <taxon>Pseudomonadota</taxon>
        <taxon>Betaproteobacteria</taxon>
        <taxon>Burkholderiales</taxon>
        <taxon>Alcaligenaceae</taxon>
    </lineage>
</organism>
<dbReference type="PANTHER" id="PTHR13847">
    <property type="entry name" value="SARCOSINE DEHYDROGENASE-RELATED"/>
    <property type="match status" value="1"/>
</dbReference>
<proteinExistence type="inferred from homology"/>
<evidence type="ECO:0000259" key="3">
    <source>
        <dbReference type="Pfam" id="PF01266"/>
    </source>
</evidence>
<comment type="caution">
    <text evidence="4">The sequence shown here is derived from an EMBL/GenBank/DDBJ whole genome shotgun (WGS) entry which is preliminary data.</text>
</comment>
<dbReference type="AlphaFoldDB" id="A0A356LDR8"/>
<dbReference type="Pfam" id="PF01266">
    <property type="entry name" value="DAO"/>
    <property type="match status" value="1"/>
</dbReference>
<dbReference type="InterPro" id="IPR006076">
    <property type="entry name" value="FAD-dep_OxRdtase"/>
</dbReference>
<dbReference type="GO" id="GO:0005737">
    <property type="term" value="C:cytoplasm"/>
    <property type="evidence" value="ECO:0007669"/>
    <property type="project" value="TreeGrafter"/>
</dbReference>
<sequence length="448" mass="48343">MNAFPFSETDPIVYAGPPPKASDVVIIGGGIIGITTAIFLAQHNVAVTVLEKGRIAAEQSSRNWGWIRKQGRDEDELPIMIEAARLWPQLVQECGEDIGLRQTGVTYLASSDKEMAEFDAFIKIAAAHDMDTRMLGADDVSELIKGMSGAFKGAMITPSDMRAEPSLAVPALARLARSKGVTIVENCAARTLETAAGSIAGVWSEQGYIATSSVLLAGGAWSSLFLKKHGISIPQLSVKATVAATLPMPEFHAGAAVEKHIAFRCRLDGGYTLAPAGSHRLYLGPDSLRHAAKYFPALKADPLGTRYALWAPVGYPDGWTTPRDWAPDMPSPFESMRVLNPAPDASDLRSIERGFKRLFPQMEHVRFQKSWAGMIDLMPDTVPIVDWVPTHPGLVVATGMSGHGFGIGPGMGRIISDMIQGNDVGHNLHRFRFSRFTDGSPIRLGTSL</sequence>
<feature type="domain" description="FAD dependent oxidoreductase" evidence="3">
    <location>
        <begin position="23"/>
        <end position="418"/>
    </location>
</feature>
<protein>
    <submittedName>
        <fullName evidence="4">FAD-dependent oxidoreductase</fullName>
    </submittedName>
</protein>
<evidence type="ECO:0000256" key="1">
    <source>
        <dbReference type="ARBA" id="ARBA00009410"/>
    </source>
</evidence>
<dbReference type="InterPro" id="IPR036188">
    <property type="entry name" value="FAD/NAD-bd_sf"/>
</dbReference>
<dbReference type="PANTHER" id="PTHR13847:SF280">
    <property type="entry name" value="D-AMINO ACID DEHYDROGENASE"/>
    <property type="match status" value="1"/>
</dbReference>
<dbReference type="SUPFAM" id="SSF51905">
    <property type="entry name" value="FAD/NAD(P)-binding domain"/>
    <property type="match status" value="1"/>
</dbReference>
<name>A0A356LDR8_9BURK</name>
<reference evidence="4 5" key="1">
    <citation type="journal article" date="2018" name="Nat. Biotechnol.">
        <title>A standardized bacterial taxonomy based on genome phylogeny substantially revises the tree of life.</title>
        <authorList>
            <person name="Parks D.H."/>
            <person name="Chuvochina M."/>
            <person name="Waite D.W."/>
            <person name="Rinke C."/>
            <person name="Skarshewski A."/>
            <person name="Chaumeil P.A."/>
            <person name="Hugenholtz P."/>
        </authorList>
    </citation>
    <scope>NUCLEOTIDE SEQUENCE [LARGE SCALE GENOMIC DNA]</scope>
    <source>
        <strain evidence="4">UBA10707</strain>
    </source>
</reference>
<dbReference type="GO" id="GO:0055130">
    <property type="term" value="P:D-alanine catabolic process"/>
    <property type="evidence" value="ECO:0007669"/>
    <property type="project" value="TreeGrafter"/>
</dbReference>
<evidence type="ECO:0000256" key="2">
    <source>
        <dbReference type="ARBA" id="ARBA00023002"/>
    </source>
</evidence>
<dbReference type="GO" id="GO:0008718">
    <property type="term" value="F:D-amino-acid dehydrogenase activity"/>
    <property type="evidence" value="ECO:0007669"/>
    <property type="project" value="TreeGrafter"/>
</dbReference>
<dbReference type="Gene3D" id="3.30.9.10">
    <property type="entry name" value="D-Amino Acid Oxidase, subunit A, domain 2"/>
    <property type="match status" value="1"/>
</dbReference>
<keyword evidence="2" id="KW-0560">Oxidoreductase</keyword>
<dbReference type="Gene3D" id="3.50.50.60">
    <property type="entry name" value="FAD/NAD(P)-binding domain"/>
    <property type="match status" value="1"/>
</dbReference>
<dbReference type="Proteomes" id="UP000264036">
    <property type="component" value="Unassembled WGS sequence"/>
</dbReference>
<gene>
    <name evidence="4" type="ORF">DD666_06130</name>
</gene>
<dbReference type="EMBL" id="DOEK01000010">
    <property type="protein sequence ID" value="HBP28979.1"/>
    <property type="molecule type" value="Genomic_DNA"/>
</dbReference>
<evidence type="ECO:0000313" key="4">
    <source>
        <dbReference type="EMBL" id="HBP28979.1"/>
    </source>
</evidence>